<dbReference type="SMART" id="SM00225">
    <property type="entry name" value="BTB"/>
    <property type="match status" value="1"/>
</dbReference>
<dbReference type="GO" id="GO:0050804">
    <property type="term" value="P:modulation of chemical synaptic transmission"/>
    <property type="evidence" value="ECO:0007669"/>
    <property type="project" value="TreeGrafter"/>
</dbReference>
<dbReference type="InterPro" id="IPR000210">
    <property type="entry name" value="BTB/POZ_dom"/>
</dbReference>
<gene>
    <name evidence="2" type="ORF">AFUS01_LOCUS30809</name>
</gene>
<reference evidence="2" key="1">
    <citation type="submission" date="2021-06" db="EMBL/GenBank/DDBJ databases">
        <authorList>
            <person name="Hodson N. C."/>
            <person name="Mongue J. A."/>
            <person name="Jaron S. K."/>
        </authorList>
    </citation>
    <scope>NUCLEOTIDE SEQUENCE</scope>
</reference>
<dbReference type="InterPro" id="IPR052407">
    <property type="entry name" value="BTB_POZ_domain_cont_9"/>
</dbReference>
<evidence type="ECO:0000313" key="3">
    <source>
        <dbReference type="Proteomes" id="UP000708208"/>
    </source>
</evidence>
<feature type="domain" description="BTB" evidence="1">
    <location>
        <begin position="39"/>
        <end position="106"/>
    </location>
</feature>
<dbReference type="GO" id="GO:0048512">
    <property type="term" value="P:circadian behavior"/>
    <property type="evidence" value="ECO:0007669"/>
    <property type="project" value="TreeGrafter"/>
</dbReference>
<name>A0A8J2KWD8_9HEXA</name>
<protein>
    <recommendedName>
        <fullName evidence="1">BTB domain-containing protein</fullName>
    </recommendedName>
</protein>
<dbReference type="AlphaFoldDB" id="A0A8J2KWD8"/>
<dbReference type="PANTHER" id="PTHR46306:SF1">
    <property type="entry name" value="BTB_POZ DOMAIN-CONTAINING PROTEIN 9"/>
    <property type="match status" value="1"/>
</dbReference>
<dbReference type="OrthoDB" id="9997739at2759"/>
<sequence length="117" mass="12771">MSSNGCETRILSGSEGDVDHVHMLSDNLKSNLLLNSDYSDVSLVVEGVSFPAHKIILAARSNYFRALLYGGMRESTQAEIELKGATTASFKVLLKYVYTGRMALADLKEEIVLDVLG</sequence>
<keyword evidence="3" id="KW-1185">Reference proteome</keyword>
<dbReference type="PANTHER" id="PTHR46306">
    <property type="entry name" value="BTB/POZ DOMAIN-CONTAINING PROTEIN 9"/>
    <property type="match status" value="1"/>
</dbReference>
<dbReference type="Proteomes" id="UP000708208">
    <property type="component" value="Unassembled WGS sequence"/>
</dbReference>
<evidence type="ECO:0000313" key="2">
    <source>
        <dbReference type="EMBL" id="CAG7820419.1"/>
    </source>
</evidence>
<accession>A0A8J2KWD8</accession>
<dbReference type="GO" id="GO:0008344">
    <property type="term" value="P:adult locomotory behavior"/>
    <property type="evidence" value="ECO:0007669"/>
    <property type="project" value="TreeGrafter"/>
</dbReference>
<proteinExistence type="predicted"/>
<evidence type="ECO:0000259" key="1">
    <source>
        <dbReference type="PROSITE" id="PS50097"/>
    </source>
</evidence>
<dbReference type="EMBL" id="CAJVCH010478037">
    <property type="protein sequence ID" value="CAG7820419.1"/>
    <property type="molecule type" value="Genomic_DNA"/>
</dbReference>
<comment type="caution">
    <text evidence="2">The sequence shown here is derived from an EMBL/GenBank/DDBJ whole genome shotgun (WGS) entry which is preliminary data.</text>
</comment>
<dbReference type="GO" id="GO:0005737">
    <property type="term" value="C:cytoplasm"/>
    <property type="evidence" value="ECO:0007669"/>
    <property type="project" value="TreeGrafter"/>
</dbReference>
<dbReference type="PROSITE" id="PS50097">
    <property type="entry name" value="BTB"/>
    <property type="match status" value="1"/>
</dbReference>
<organism evidence="2 3">
    <name type="scientific">Allacma fusca</name>
    <dbReference type="NCBI Taxonomy" id="39272"/>
    <lineage>
        <taxon>Eukaryota</taxon>
        <taxon>Metazoa</taxon>
        <taxon>Ecdysozoa</taxon>
        <taxon>Arthropoda</taxon>
        <taxon>Hexapoda</taxon>
        <taxon>Collembola</taxon>
        <taxon>Symphypleona</taxon>
        <taxon>Sminthuridae</taxon>
        <taxon>Allacma</taxon>
    </lineage>
</organism>
<dbReference type="Pfam" id="PF00651">
    <property type="entry name" value="BTB"/>
    <property type="match status" value="1"/>
</dbReference>